<evidence type="ECO:0000313" key="2">
    <source>
        <dbReference type="EMBL" id="GAA4782770.1"/>
    </source>
</evidence>
<organism evidence="2 3">
    <name type="scientific">Olivibacter ginsenosidimutans</name>
    <dbReference type="NCBI Taxonomy" id="1176537"/>
    <lineage>
        <taxon>Bacteria</taxon>
        <taxon>Pseudomonadati</taxon>
        <taxon>Bacteroidota</taxon>
        <taxon>Sphingobacteriia</taxon>
        <taxon>Sphingobacteriales</taxon>
        <taxon>Sphingobacteriaceae</taxon>
        <taxon>Olivibacter</taxon>
    </lineage>
</organism>
<name>A0ABP9AKN8_9SPHI</name>
<dbReference type="EMBL" id="BAABIQ010000005">
    <property type="protein sequence ID" value="GAA4782770.1"/>
    <property type="molecule type" value="Genomic_DNA"/>
</dbReference>
<dbReference type="InterPro" id="IPR025510">
    <property type="entry name" value="DUF4397"/>
</dbReference>
<dbReference type="Pfam" id="PF14344">
    <property type="entry name" value="DUF4397"/>
    <property type="match status" value="1"/>
</dbReference>
<evidence type="ECO:0000313" key="3">
    <source>
        <dbReference type="Proteomes" id="UP001501411"/>
    </source>
</evidence>
<feature type="domain" description="DUF4397" evidence="1">
    <location>
        <begin position="61"/>
        <end position="175"/>
    </location>
</feature>
<sequence length="265" mass="28988">MENKLNDYIKNLKKEQIKMLMKLKKNLVLLMTVLVGSLAFSACNDNDDGGYTYVPQSVFQIINAYPHADEGLGFALGQQKINLDGPLKYGEKTVYIGPIVPNQYDYTAGISGTDTPILDTTITLKDSTYHTSIIYGPEGSPNSIFVDDKQPSDFDQSKANVRFFNVADNTVPLDVNLIGSGEPINVITGRGADNQSTAKQNQVFKPVATGVYTIQFTDESGEEVAKKQETVTLNAGGYYTIIARGIKGNTNKPLTVGFVDHFPQQ</sequence>
<protein>
    <recommendedName>
        <fullName evidence="1">DUF4397 domain-containing protein</fullName>
    </recommendedName>
</protein>
<dbReference type="Proteomes" id="UP001501411">
    <property type="component" value="Unassembled WGS sequence"/>
</dbReference>
<accession>A0ABP9AKN8</accession>
<reference evidence="3" key="1">
    <citation type="journal article" date="2019" name="Int. J. Syst. Evol. Microbiol.">
        <title>The Global Catalogue of Microorganisms (GCM) 10K type strain sequencing project: providing services to taxonomists for standard genome sequencing and annotation.</title>
        <authorList>
            <consortium name="The Broad Institute Genomics Platform"/>
            <consortium name="The Broad Institute Genome Sequencing Center for Infectious Disease"/>
            <person name="Wu L."/>
            <person name="Ma J."/>
        </authorList>
    </citation>
    <scope>NUCLEOTIDE SEQUENCE [LARGE SCALE GENOMIC DNA]</scope>
    <source>
        <strain evidence="3">JCM 18200</strain>
    </source>
</reference>
<proteinExistence type="predicted"/>
<keyword evidence="3" id="KW-1185">Reference proteome</keyword>
<evidence type="ECO:0000259" key="1">
    <source>
        <dbReference type="Pfam" id="PF14344"/>
    </source>
</evidence>
<comment type="caution">
    <text evidence="2">The sequence shown here is derived from an EMBL/GenBank/DDBJ whole genome shotgun (WGS) entry which is preliminary data.</text>
</comment>
<gene>
    <name evidence="2" type="ORF">GCM10023231_08030</name>
</gene>